<evidence type="ECO:0000259" key="2">
    <source>
        <dbReference type="PROSITE" id="PS50222"/>
    </source>
</evidence>
<evidence type="ECO:0000313" key="3">
    <source>
        <dbReference type="EMBL" id="EGZ30277.1"/>
    </source>
</evidence>
<dbReference type="AlphaFoldDB" id="G4YQL3"/>
<feature type="domain" description="EF-hand" evidence="2">
    <location>
        <begin position="42"/>
        <end position="77"/>
    </location>
</feature>
<evidence type="ECO:0000256" key="1">
    <source>
        <dbReference type="ARBA" id="ARBA00022837"/>
    </source>
</evidence>
<reference evidence="3 4" key="1">
    <citation type="journal article" date="2006" name="Science">
        <title>Phytophthora genome sequences uncover evolutionary origins and mechanisms of pathogenesis.</title>
        <authorList>
            <person name="Tyler B.M."/>
            <person name="Tripathy S."/>
            <person name="Zhang X."/>
            <person name="Dehal P."/>
            <person name="Jiang R.H."/>
            <person name="Aerts A."/>
            <person name="Arredondo F.D."/>
            <person name="Baxter L."/>
            <person name="Bensasson D."/>
            <person name="Beynon J.L."/>
            <person name="Chapman J."/>
            <person name="Damasceno C.M."/>
            <person name="Dorrance A.E."/>
            <person name="Dou D."/>
            <person name="Dickerman A.W."/>
            <person name="Dubchak I.L."/>
            <person name="Garbelotto M."/>
            <person name="Gijzen M."/>
            <person name="Gordon S.G."/>
            <person name="Govers F."/>
            <person name="Grunwald N.J."/>
            <person name="Huang W."/>
            <person name="Ivors K.L."/>
            <person name="Jones R.W."/>
            <person name="Kamoun S."/>
            <person name="Krampis K."/>
            <person name="Lamour K.H."/>
            <person name="Lee M.K."/>
            <person name="McDonald W.H."/>
            <person name="Medina M."/>
            <person name="Meijer H.J."/>
            <person name="Nordberg E.K."/>
            <person name="Maclean D.J."/>
            <person name="Ospina-Giraldo M.D."/>
            <person name="Morris P.F."/>
            <person name="Phuntumart V."/>
            <person name="Putnam N.H."/>
            <person name="Rash S."/>
            <person name="Rose J.K."/>
            <person name="Sakihama Y."/>
            <person name="Salamov A.A."/>
            <person name="Savidor A."/>
            <person name="Scheuring C.F."/>
            <person name="Smith B.M."/>
            <person name="Sobral B.W."/>
            <person name="Terry A."/>
            <person name="Torto-Alalibo T.A."/>
            <person name="Win J."/>
            <person name="Xu Z."/>
            <person name="Zhang H."/>
            <person name="Grigoriev I.V."/>
            <person name="Rokhsar D.S."/>
            <person name="Boore J.L."/>
        </authorList>
    </citation>
    <scope>NUCLEOTIDE SEQUENCE [LARGE SCALE GENOMIC DNA]</scope>
    <source>
        <strain evidence="3 4">P6497</strain>
    </source>
</reference>
<dbReference type="GO" id="GO:0005509">
    <property type="term" value="F:calcium ion binding"/>
    <property type="evidence" value="ECO:0007669"/>
    <property type="project" value="InterPro"/>
</dbReference>
<gene>
    <name evidence="3" type="ORF">PHYSODRAFT_310277</name>
</gene>
<proteinExistence type="predicted"/>
<dbReference type="InterPro" id="IPR011992">
    <property type="entry name" value="EF-hand-dom_pair"/>
</dbReference>
<keyword evidence="1" id="KW-0106">Calcium</keyword>
<dbReference type="Proteomes" id="UP000002640">
    <property type="component" value="Unassembled WGS sequence"/>
</dbReference>
<accession>G4YQL3</accession>
<dbReference type="InParanoid" id="G4YQL3"/>
<dbReference type="PROSITE" id="PS50222">
    <property type="entry name" value="EF_HAND_2"/>
    <property type="match status" value="1"/>
</dbReference>
<dbReference type="EMBL" id="JH159151">
    <property type="protein sequence ID" value="EGZ30277.1"/>
    <property type="molecule type" value="Genomic_DNA"/>
</dbReference>
<evidence type="ECO:0000313" key="4">
    <source>
        <dbReference type="Proteomes" id="UP000002640"/>
    </source>
</evidence>
<dbReference type="RefSeq" id="XP_009517552.1">
    <property type="nucleotide sequence ID" value="XM_009519257.1"/>
</dbReference>
<organism evidence="3 4">
    <name type="scientific">Phytophthora sojae (strain P6497)</name>
    <name type="common">Soybean stem and root rot agent</name>
    <name type="synonym">Phytophthora megasperma f. sp. glycines</name>
    <dbReference type="NCBI Taxonomy" id="1094619"/>
    <lineage>
        <taxon>Eukaryota</taxon>
        <taxon>Sar</taxon>
        <taxon>Stramenopiles</taxon>
        <taxon>Oomycota</taxon>
        <taxon>Peronosporomycetes</taxon>
        <taxon>Peronosporales</taxon>
        <taxon>Peronosporaceae</taxon>
        <taxon>Phytophthora</taxon>
    </lineage>
</organism>
<dbReference type="Gene3D" id="1.10.238.10">
    <property type="entry name" value="EF-hand"/>
    <property type="match status" value="1"/>
</dbReference>
<dbReference type="GeneID" id="20643252"/>
<dbReference type="OMA" id="TTEFQIA"/>
<protein>
    <recommendedName>
        <fullName evidence="2">EF-hand domain-containing protein</fullName>
    </recommendedName>
</protein>
<dbReference type="InterPro" id="IPR018247">
    <property type="entry name" value="EF_Hand_1_Ca_BS"/>
</dbReference>
<sequence>MIREQPRQLTKGLFEEVGLARNIKRLRFDDFVLCVATVATWSKNELLHYAFKQFDVDESGVMDGRELRAFCEGLKNDSNTSLYFAKNANTVVDLEDLAKGTTEFQIAFYPLLQLQQNVRACALGDRFWAEVAQRRHEVEVIVHYMRLHSGKLPSVSIVNRIIAYFMPFSHANAQLVVHKLAVLKYAEEGRIWQEQSKARAEVEVLALKDIQEEDQDSSKP</sequence>
<name>G4YQL3_PHYSP</name>
<keyword evidence="4" id="KW-1185">Reference proteome</keyword>
<dbReference type="InterPro" id="IPR002048">
    <property type="entry name" value="EF_hand_dom"/>
</dbReference>
<dbReference type="SUPFAM" id="SSF47473">
    <property type="entry name" value="EF-hand"/>
    <property type="match status" value="1"/>
</dbReference>
<dbReference type="KEGG" id="psoj:PHYSODRAFT_310277"/>
<dbReference type="PROSITE" id="PS00018">
    <property type="entry name" value="EF_HAND_1"/>
    <property type="match status" value="1"/>
</dbReference>